<evidence type="ECO:0000313" key="2">
    <source>
        <dbReference type="EMBL" id="KAJ9155009.1"/>
    </source>
</evidence>
<comment type="caution">
    <text evidence="2">The sequence shown here is derived from an EMBL/GenBank/DDBJ whole genome shotgun (WGS) entry which is preliminary data.</text>
</comment>
<organism evidence="2 3">
    <name type="scientific">Pleurostoma richardsiae</name>
    <dbReference type="NCBI Taxonomy" id="41990"/>
    <lineage>
        <taxon>Eukaryota</taxon>
        <taxon>Fungi</taxon>
        <taxon>Dikarya</taxon>
        <taxon>Ascomycota</taxon>
        <taxon>Pezizomycotina</taxon>
        <taxon>Sordariomycetes</taxon>
        <taxon>Sordariomycetidae</taxon>
        <taxon>Calosphaeriales</taxon>
        <taxon>Pleurostomataceae</taxon>
        <taxon>Pleurostoma</taxon>
    </lineage>
</organism>
<name>A0AA38S2P5_9PEZI</name>
<sequence length="363" mass="39582">MYASLAPVGHALYRRAFDDGDDGDVKRQLPGWAWMVILADFVVFFPVVLYLGYTLNHIFPTLAIVEDPKPPAYEPVSLNEDTESLAEDNAAPSAATKADDHSQAALVTSSLRRINRLLYSTAGWTANFRAIWCAVALSIANGFAALIFSAIPFVPSFVGTLLASLLTVQISTAWTHAVIAVPSPKPWYRRLPPLRRTFEATCFPIFAYWAATTLGQAAPLLLASAMGMPVWDPKHPTEVPEYHGSTFWQSLVVLVVSLAVTVLLVIPSRVLLVRVQASLLPPEEDTIVPFDRSFEGAVEPALVGGKGYVSMKDALKTFPLASWRRLYVLFAKIVGASVAVYLVMSAIIVPEVLLMLKKSTPAV</sequence>
<protein>
    <submittedName>
        <fullName evidence="2">Ubiquitin carrier protein</fullName>
    </submittedName>
</protein>
<gene>
    <name evidence="2" type="ORF">NKR23_g2525</name>
</gene>
<proteinExistence type="predicted"/>
<keyword evidence="1" id="KW-0812">Transmembrane</keyword>
<reference evidence="2" key="1">
    <citation type="submission" date="2022-07" db="EMBL/GenBank/DDBJ databases">
        <title>Fungi with potential for degradation of polypropylene.</title>
        <authorList>
            <person name="Gostincar C."/>
        </authorList>
    </citation>
    <scope>NUCLEOTIDE SEQUENCE</scope>
    <source>
        <strain evidence="2">EXF-13308</strain>
    </source>
</reference>
<keyword evidence="3" id="KW-1185">Reference proteome</keyword>
<feature type="transmembrane region" description="Helical" evidence="1">
    <location>
        <begin position="157"/>
        <end position="181"/>
    </location>
</feature>
<feature type="transmembrane region" description="Helical" evidence="1">
    <location>
        <begin position="130"/>
        <end position="151"/>
    </location>
</feature>
<keyword evidence="1" id="KW-1133">Transmembrane helix</keyword>
<dbReference type="EMBL" id="JANBVO010000004">
    <property type="protein sequence ID" value="KAJ9155009.1"/>
    <property type="molecule type" value="Genomic_DNA"/>
</dbReference>
<evidence type="ECO:0000313" key="3">
    <source>
        <dbReference type="Proteomes" id="UP001174694"/>
    </source>
</evidence>
<feature type="transmembrane region" description="Helical" evidence="1">
    <location>
        <begin position="32"/>
        <end position="53"/>
    </location>
</feature>
<feature type="transmembrane region" description="Helical" evidence="1">
    <location>
        <begin position="326"/>
        <end position="349"/>
    </location>
</feature>
<keyword evidence="1" id="KW-0472">Membrane</keyword>
<feature type="transmembrane region" description="Helical" evidence="1">
    <location>
        <begin position="202"/>
        <end position="226"/>
    </location>
</feature>
<dbReference type="Proteomes" id="UP001174694">
    <property type="component" value="Unassembled WGS sequence"/>
</dbReference>
<evidence type="ECO:0000256" key="1">
    <source>
        <dbReference type="SAM" id="Phobius"/>
    </source>
</evidence>
<accession>A0AA38S2P5</accession>
<feature type="transmembrane region" description="Helical" evidence="1">
    <location>
        <begin position="246"/>
        <end position="266"/>
    </location>
</feature>
<dbReference type="AlphaFoldDB" id="A0AA38S2P5"/>